<feature type="region of interest" description="Disordered" evidence="1">
    <location>
        <begin position="1"/>
        <end position="22"/>
    </location>
</feature>
<sequence>MSTCNELPRKLNKSERKPPVTSFNDLKRQARLKKKERQKVHENTLQPPENGLLVDHLIPIAHEVYAARCELISSVSTLVNYTAIYTCSLCGEVHVGHAPHKIRTCDVRGSPSSKEHSWAKVGVEHVLPLVDSFHLYDRIGRAVSHNEMLEVDRIPAIVELCVQAATAVRGMKAWEKMRGGASKLMGKYAVQTCGYYPEVQVGPKGHRGATIDDLAPPVYVYHIRDDQHRKPLVNELKRYYGMLPAVVELFAQAGAPVDKNYASMMREDVVIPEMDEEKLVV</sequence>
<gene>
    <name evidence="3" type="ORF">D0Y65_004395</name>
</gene>
<name>A0A445LRG4_GLYSO</name>
<accession>A0A445LRG4</accession>
<feature type="compositionally biased region" description="Basic and acidic residues" evidence="1">
    <location>
        <begin position="7"/>
        <end position="18"/>
    </location>
</feature>
<evidence type="ECO:0000313" key="4">
    <source>
        <dbReference type="Proteomes" id="UP000289340"/>
    </source>
</evidence>
<evidence type="ECO:0000256" key="1">
    <source>
        <dbReference type="SAM" id="MobiDB-lite"/>
    </source>
</evidence>
<protein>
    <submittedName>
        <fullName evidence="3">APO protein 3, mitochondrial</fullName>
    </submittedName>
</protein>
<feature type="domain" description="APO" evidence="2">
    <location>
        <begin position="86"/>
        <end position="170"/>
    </location>
</feature>
<reference evidence="3 4" key="1">
    <citation type="submission" date="2018-09" db="EMBL/GenBank/DDBJ databases">
        <title>A high-quality reference genome of wild soybean provides a powerful tool to mine soybean genomes.</title>
        <authorList>
            <person name="Xie M."/>
            <person name="Chung C.Y.L."/>
            <person name="Li M.-W."/>
            <person name="Wong F.-L."/>
            <person name="Chan T.-F."/>
            <person name="Lam H.-M."/>
        </authorList>
    </citation>
    <scope>NUCLEOTIDE SEQUENCE [LARGE SCALE GENOMIC DNA]</scope>
    <source>
        <strain evidence="4">cv. W05</strain>
        <tissue evidence="3">Hypocotyl of etiolated seedlings</tissue>
    </source>
</reference>
<keyword evidence="4" id="KW-1185">Reference proteome</keyword>
<organism evidence="3 4">
    <name type="scientific">Glycine soja</name>
    <name type="common">Wild soybean</name>
    <dbReference type="NCBI Taxonomy" id="3848"/>
    <lineage>
        <taxon>Eukaryota</taxon>
        <taxon>Viridiplantae</taxon>
        <taxon>Streptophyta</taxon>
        <taxon>Embryophyta</taxon>
        <taxon>Tracheophyta</taxon>
        <taxon>Spermatophyta</taxon>
        <taxon>Magnoliopsida</taxon>
        <taxon>eudicotyledons</taxon>
        <taxon>Gunneridae</taxon>
        <taxon>Pentapetalae</taxon>
        <taxon>rosids</taxon>
        <taxon>fabids</taxon>
        <taxon>Fabales</taxon>
        <taxon>Fabaceae</taxon>
        <taxon>Papilionoideae</taxon>
        <taxon>50 kb inversion clade</taxon>
        <taxon>NPAAA clade</taxon>
        <taxon>indigoferoid/millettioid clade</taxon>
        <taxon>Phaseoleae</taxon>
        <taxon>Glycine</taxon>
        <taxon>Glycine subgen. Soja</taxon>
    </lineage>
</organism>
<evidence type="ECO:0000259" key="2">
    <source>
        <dbReference type="PROSITE" id="PS51499"/>
    </source>
</evidence>
<dbReference type="InterPro" id="IPR023342">
    <property type="entry name" value="APO_dom"/>
</dbReference>
<comment type="caution">
    <text evidence="3">The sequence shown here is derived from an EMBL/GenBank/DDBJ whole genome shotgun (WGS) entry which is preliminary data.</text>
</comment>
<proteinExistence type="predicted"/>
<dbReference type="Proteomes" id="UP000289340">
    <property type="component" value="Chromosome 2"/>
</dbReference>
<dbReference type="AlphaFoldDB" id="A0A445LRG4"/>
<evidence type="ECO:0000313" key="3">
    <source>
        <dbReference type="EMBL" id="RZC25672.1"/>
    </source>
</evidence>
<dbReference type="PROSITE" id="PS51499">
    <property type="entry name" value="APO"/>
    <property type="match status" value="1"/>
</dbReference>
<dbReference type="GO" id="GO:0003723">
    <property type="term" value="F:RNA binding"/>
    <property type="evidence" value="ECO:0007669"/>
    <property type="project" value="InterPro"/>
</dbReference>
<dbReference type="Pfam" id="PF05634">
    <property type="entry name" value="APO_RNA-bind"/>
    <property type="match status" value="1"/>
</dbReference>
<dbReference type="EMBL" id="QZWG01000002">
    <property type="protein sequence ID" value="RZC25672.1"/>
    <property type="molecule type" value="Genomic_DNA"/>
</dbReference>